<dbReference type="AlphaFoldDB" id="A0A4V6MY60"/>
<reference evidence="7 8" key="1">
    <citation type="submission" date="2019-02" db="EMBL/GenBank/DDBJ databases">
        <title>WGS of Pseudoxanthomonas species novum from clinical isolates.</title>
        <authorList>
            <person name="Bernier A.-M."/>
            <person name="Bernard K."/>
            <person name="Vachon A."/>
        </authorList>
    </citation>
    <scope>NUCLEOTIDE SEQUENCE [LARGE SCALE GENOMIC DNA]</scope>
    <source>
        <strain evidence="7 8">NML130969</strain>
    </source>
</reference>
<dbReference type="CDD" id="cd16424">
    <property type="entry name" value="VirB8"/>
    <property type="match status" value="1"/>
</dbReference>
<dbReference type="GO" id="GO:0016020">
    <property type="term" value="C:membrane"/>
    <property type="evidence" value="ECO:0007669"/>
    <property type="project" value="UniProtKB-SubCell"/>
</dbReference>
<organism evidence="7 8">
    <name type="scientific">Pseudoxanthomonas winnipegensis</name>
    <dbReference type="NCBI Taxonomy" id="2480810"/>
    <lineage>
        <taxon>Bacteria</taxon>
        <taxon>Pseudomonadati</taxon>
        <taxon>Pseudomonadota</taxon>
        <taxon>Gammaproteobacteria</taxon>
        <taxon>Lysobacterales</taxon>
        <taxon>Lysobacteraceae</taxon>
        <taxon>Pseudoxanthomonas</taxon>
    </lineage>
</organism>
<dbReference type="Proteomes" id="UP000294164">
    <property type="component" value="Unassembled WGS sequence"/>
</dbReference>
<protein>
    <submittedName>
        <fullName evidence="7">Type IV secretion system protein</fullName>
    </submittedName>
</protein>
<sequence>MISRKKEETPKVKAAIQKAVNYELTIADMAKRSEKRAWQVATGAIVLSLVLAGGYFMLLPLKERTPFIVMADPYTGNVQASRLVPDVMDKTITSNEAINRANVERYVLARESYDADQTFTQLGGWRQVNVMSSTPVANEYRALYSRSNPVNLIETYGRFASIRVKILSTVLVRSPDGQGFRGATVRFQRFRYDKKTGQTQPLDNKLATIDYSYNKNLKFEDQDRVINPLGFQVTSYRVDNDAASLPPAETPVPAAGSAAAAPGQVAYPPVESTPANGQPTPAQPSTIEQNGATSQ</sequence>
<dbReference type="Gene3D" id="3.10.450.230">
    <property type="entry name" value="VirB8 protein"/>
    <property type="match status" value="1"/>
</dbReference>
<feature type="compositionally biased region" description="Polar residues" evidence="5">
    <location>
        <begin position="273"/>
        <end position="295"/>
    </location>
</feature>
<evidence type="ECO:0000256" key="1">
    <source>
        <dbReference type="ARBA" id="ARBA00004167"/>
    </source>
</evidence>
<name>A0A4V6MY60_9GAMM</name>
<evidence type="ECO:0000313" key="8">
    <source>
        <dbReference type="Proteomes" id="UP000294164"/>
    </source>
</evidence>
<gene>
    <name evidence="7" type="ORF">EA655_05790</name>
</gene>
<feature type="transmembrane region" description="Helical" evidence="6">
    <location>
        <begin position="37"/>
        <end position="58"/>
    </location>
</feature>
<dbReference type="RefSeq" id="WP_130533782.1">
    <property type="nucleotide sequence ID" value="NZ_SHMG01000002.1"/>
</dbReference>
<keyword evidence="3 6" id="KW-1133">Transmembrane helix</keyword>
<evidence type="ECO:0000313" key="7">
    <source>
        <dbReference type="EMBL" id="TAA45691.1"/>
    </source>
</evidence>
<feature type="compositionally biased region" description="Low complexity" evidence="5">
    <location>
        <begin position="251"/>
        <end position="270"/>
    </location>
</feature>
<accession>A0A4Q8M9G2</accession>
<keyword evidence="2 6" id="KW-0812">Transmembrane</keyword>
<evidence type="ECO:0000256" key="4">
    <source>
        <dbReference type="ARBA" id="ARBA00023136"/>
    </source>
</evidence>
<evidence type="ECO:0000256" key="2">
    <source>
        <dbReference type="ARBA" id="ARBA00022692"/>
    </source>
</evidence>
<dbReference type="EMBL" id="SHMG01000002">
    <property type="protein sequence ID" value="TAA45691.1"/>
    <property type="molecule type" value="Genomic_DNA"/>
</dbReference>
<evidence type="ECO:0000256" key="3">
    <source>
        <dbReference type="ARBA" id="ARBA00022989"/>
    </source>
</evidence>
<feature type="region of interest" description="Disordered" evidence="5">
    <location>
        <begin position="242"/>
        <end position="295"/>
    </location>
</feature>
<keyword evidence="4 6" id="KW-0472">Membrane</keyword>
<dbReference type="InterPro" id="IPR032710">
    <property type="entry name" value="NTF2-like_dom_sf"/>
</dbReference>
<comment type="caution">
    <text evidence="7">The sequence shown here is derived from an EMBL/GenBank/DDBJ whole genome shotgun (WGS) entry which is preliminary data.</text>
</comment>
<dbReference type="Pfam" id="PF04335">
    <property type="entry name" value="VirB8"/>
    <property type="match status" value="1"/>
</dbReference>
<evidence type="ECO:0000256" key="5">
    <source>
        <dbReference type="SAM" id="MobiDB-lite"/>
    </source>
</evidence>
<comment type="subcellular location">
    <subcellularLocation>
        <location evidence="1">Membrane</location>
        <topology evidence="1">Single-pass membrane protein</topology>
    </subcellularLocation>
</comment>
<proteinExistence type="predicted"/>
<dbReference type="OrthoDB" id="9816242at2"/>
<dbReference type="InterPro" id="IPR007430">
    <property type="entry name" value="VirB8"/>
</dbReference>
<accession>A0A4V6MY60</accession>
<evidence type="ECO:0000256" key="6">
    <source>
        <dbReference type="SAM" id="Phobius"/>
    </source>
</evidence>
<dbReference type="SUPFAM" id="SSF54427">
    <property type="entry name" value="NTF2-like"/>
    <property type="match status" value="1"/>
</dbReference>